<comment type="caution">
    <text evidence="1">The sequence shown here is derived from an EMBL/GenBank/DDBJ whole genome shotgun (WGS) entry which is preliminary data.</text>
</comment>
<protein>
    <submittedName>
        <fullName evidence="1">Uncharacterized protein</fullName>
    </submittedName>
</protein>
<evidence type="ECO:0000313" key="1">
    <source>
        <dbReference type="EMBL" id="KUJ85153.1"/>
    </source>
</evidence>
<proteinExistence type="predicted"/>
<evidence type="ECO:0000313" key="2">
    <source>
        <dbReference type="Proteomes" id="UP000053791"/>
    </source>
</evidence>
<dbReference type="Proteomes" id="UP000053791">
    <property type="component" value="Unassembled WGS sequence"/>
</dbReference>
<dbReference type="EMBL" id="LQBQ01000004">
    <property type="protein sequence ID" value="KUJ85153.1"/>
    <property type="molecule type" value="Genomic_DNA"/>
</dbReference>
<keyword evidence="2" id="KW-1185">Reference proteome</keyword>
<dbReference type="STRING" id="1685379.AVO45_18055"/>
<dbReference type="AlphaFoldDB" id="A0A0X3UAP7"/>
<sequence>MHQPAADDAVALIHSKRARLSDKNFLSDEVINQSVKFIRSRRSPPNGLKPQVQAVDVLLINNDHIWAGFPGLLRIQVGEPAENGEAEKKEMEKRFLENMHRYPVY</sequence>
<name>A0A0X3UAP7_9RHOB</name>
<reference evidence="1 2" key="1">
    <citation type="submission" date="2015-12" db="EMBL/GenBank/DDBJ databases">
        <authorList>
            <person name="Shamseldin A."/>
            <person name="Moawad H."/>
            <person name="Abd El-Rahim W.M."/>
            <person name="Sadowsky M.J."/>
        </authorList>
    </citation>
    <scope>NUCLEOTIDE SEQUENCE [LARGE SCALE GENOMIC DNA]</scope>
    <source>
        <strain evidence="1 2">ZGT118</strain>
    </source>
</reference>
<gene>
    <name evidence="1" type="ORF">AVO45_18055</name>
</gene>
<organism evidence="1 2">
    <name type="scientific">Ruegeria marisrubri</name>
    <dbReference type="NCBI Taxonomy" id="1685379"/>
    <lineage>
        <taxon>Bacteria</taxon>
        <taxon>Pseudomonadati</taxon>
        <taxon>Pseudomonadota</taxon>
        <taxon>Alphaproteobacteria</taxon>
        <taxon>Rhodobacterales</taxon>
        <taxon>Roseobacteraceae</taxon>
        <taxon>Ruegeria</taxon>
    </lineage>
</organism>
<accession>A0A0X3UAP7</accession>